<dbReference type="InterPro" id="IPR015943">
    <property type="entry name" value="WD40/YVTN_repeat-like_dom_sf"/>
</dbReference>
<dbReference type="Pfam" id="PF12894">
    <property type="entry name" value="ANAPC4_WD40"/>
    <property type="match status" value="1"/>
</dbReference>
<evidence type="ECO:0000313" key="2">
    <source>
        <dbReference type="EMBL" id="VDS07475.1"/>
    </source>
</evidence>
<evidence type="ECO:0000259" key="1">
    <source>
        <dbReference type="Pfam" id="PF12894"/>
    </source>
</evidence>
<organism evidence="2 3">
    <name type="scientific">Paracoccus haematequi</name>
    <dbReference type="NCBI Taxonomy" id="2491866"/>
    <lineage>
        <taxon>Bacteria</taxon>
        <taxon>Pseudomonadati</taxon>
        <taxon>Pseudomonadota</taxon>
        <taxon>Alphaproteobacteria</taxon>
        <taxon>Rhodobacterales</taxon>
        <taxon>Paracoccaceae</taxon>
        <taxon>Paracoccus</taxon>
    </lineage>
</organism>
<dbReference type="RefSeq" id="WP_126153176.1">
    <property type="nucleotide sequence ID" value="NZ_UZWE01000021.1"/>
</dbReference>
<dbReference type="EMBL" id="UZWE01000021">
    <property type="protein sequence ID" value="VDS07475.1"/>
    <property type="molecule type" value="Genomic_DNA"/>
</dbReference>
<accession>A0A447IIX6</accession>
<dbReference type="SUPFAM" id="SSF50952">
    <property type="entry name" value="Soluble quinoprotein glucose dehydrogenase"/>
    <property type="match status" value="1"/>
</dbReference>
<dbReference type="AlphaFoldDB" id="A0A447IIX6"/>
<protein>
    <recommendedName>
        <fullName evidence="1">Anaphase-promoting complex subunit 4-like WD40 domain-containing protein</fullName>
    </recommendedName>
</protein>
<dbReference type="Proteomes" id="UP000270743">
    <property type="component" value="Unassembled WGS sequence"/>
</dbReference>
<dbReference type="InterPro" id="IPR011041">
    <property type="entry name" value="Quinoprot_gluc/sorb_DH_b-prop"/>
</dbReference>
<gene>
    <name evidence="2" type="ORF">PARHAE_00651</name>
</gene>
<dbReference type="Gene3D" id="2.130.10.10">
    <property type="entry name" value="YVTN repeat-like/Quinoprotein amine dehydrogenase"/>
    <property type="match status" value="1"/>
</dbReference>
<name>A0A447IIX6_9RHOB</name>
<proteinExistence type="predicted"/>
<dbReference type="OrthoDB" id="8192299at2"/>
<evidence type="ECO:0000313" key="3">
    <source>
        <dbReference type="Proteomes" id="UP000270743"/>
    </source>
</evidence>
<reference evidence="2 3" key="1">
    <citation type="submission" date="2018-12" db="EMBL/GenBank/DDBJ databases">
        <authorList>
            <person name="Criscuolo A."/>
        </authorList>
    </citation>
    <scope>NUCLEOTIDE SEQUENCE [LARGE SCALE GENOMIC DNA]</scope>
    <source>
        <strain evidence="2">ACIP1116241</strain>
    </source>
</reference>
<keyword evidence="3" id="KW-1185">Reference proteome</keyword>
<feature type="domain" description="Anaphase-promoting complex subunit 4-like WD40" evidence="1">
    <location>
        <begin position="310"/>
        <end position="369"/>
    </location>
</feature>
<dbReference type="InterPro" id="IPR024977">
    <property type="entry name" value="Apc4-like_WD40_dom"/>
</dbReference>
<sequence length="377" mass="39035">MTETAFPDVAAPPPQSPLFDLLARNWMLGAAVTDIAFDRAGKLAGFALNDGRLALAPLDDPDSALSRMRIEADSGRSTIRPREKPPAPPVLTPELARGAPLLAASGVIGLVAAGRDGRLHRVTPRGQVIALPVPDGPILAIASDLAGRLALARQGAVDLHDEQDMARIASLPVPAQAQALAFADDGTLAALLPQALLLGRPEDGLTMHPLIGGSGPLIFSADGGWLAGSNCRDGLWLLRRGDGRIARIGRFRAAPSSLAFSGPAGAVFASGAFRAAGWSLKTPPWDDEATGALRTGRPGLVLIDRIAAHPTRDLIAFGAADGAVQIARAGRSEEMALRQPDGHAVTALGWSRDGLHLGIGTADGQAALVTLPPQLFK</sequence>